<dbReference type="AlphaFoldDB" id="U4THN2"/>
<dbReference type="HOGENOM" id="CLU_1924916_0_0_9"/>
<proteinExistence type="predicted"/>
<dbReference type="Proteomes" id="UP000030647">
    <property type="component" value="Unassembled WGS sequence"/>
</dbReference>
<dbReference type="OrthoDB" id="9983487at2"/>
<dbReference type="RefSeq" id="WP_022531038.1">
    <property type="nucleotide sequence ID" value="NZ_KI271622.1"/>
</dbReference>
<name>U4THN2_9LACO</name>
<protein>
    <submittedName>
        <fullName evidence="1">Uncharacterized protein</fullName>
    </submittedName>
</protein>
<sequence length="131" mass="14760">MTKLMMIDDELHRVSESEKEAVAMYIAELKADVLEEPDTINAFSAEDLENIWPAATTKQRHALTALVTTHFDQVVADEKAAAKRPDADKRHAFYPHVKISWAKEFAESKILGGSIVAAGQRAYAWFTRKEK</sequence>
<evidence type="ECO:0000313" key="2">
    <source>
        <dbReference type="Proteomes" id="UP000030647"/>
    </source>
</evidence>
<gene>
    <name evidence="1" type="ORF">L248_2457</name>
</gene>
<evidence type="ECO:0000313" key="1">
    <source>
        <dbReference type="EMBL" id="ERL63669.1"/>
    </source>
</evidence>
<dbReference type="STRING" id="1231336.L248_2457"/>
<dbReference type="EMBL" id="KI271622">
    <property type="protein sequence ID" value="ERL63669.1"/>
    <property type="molecule type" value="Genomic_DNA"/>
</dbReference>
<organism evidence="1 2">
    <name type="scientific">Schleiferilactobacillus shenzhenensis LY-73</name>
    <dbReference type="NCBI Taxonomy" id="1231336"/>
    <lineage>
        <taxon>Bacteria</taxon>
        <taxon>Bacillati</taxon>
        <taxon>Bacillota</taxon>
        <taxon>Bacilli</taxon>
        <taxon>Lactobacillales</taxon>
        <taxon>Lactobacillaceae</taxon>
        <taxon>Schleiferilactobacillus</taxon>
    </lineage>
</organism>
<reference evidence="2" key="1">
    <citation type="journal article" date="2013" name="Genome Announc.">
        <title>Whole-Genome Sequencing of Lactobacillus shenzhenensis Strain LY-73T.</title>
        <authorList>
            <person name="Lin Z."/>
            <person name="Liu Z."/>
            <person name="Yang R."/>
            <person name="Zou Y."/>
            <person name="Wan D."/>
            <person name="Chen J."/>
            <person name="Guo M."/>
            <person name="Zhao J."/>
            <person name="Fang C."/>
            <person name="Yang R."/>
            <person name="Liu F."/>
        </authorList>
    </citation>
    <scope>NUCLEOTIDE SEQUENCE [LARGE SCALE GENOMIC DNA]</scope>
    <source>
        <strain evidence="2">LY-73</strain>
    </source>
</reference>
<dbReference type="eggNOG" id="ENOG5030BGT">
    <property type="taxonomic scope" value="Bacteria"/>
</dbReference>
<keyword evidence="2" id="KW-1185">Reference proteome</keyword>
<accession>U4THN2</accession>